<sequence>MTDTLIQLIPDIKLEIQQLRLNLDSLCDELKRLNLITPTRTVSVSRLDDFPKKIKILNRKMRLIYNSFEIPNTWRDFSEILAIHDKQYSGKDVLDADIEYVSAAKHWAKISEYFLDFLIDANLNCIGIEAVTNVSLRNLESKYTSSDDESYEYKFQVLEKLKKIISSKMPSQTSHMNDLPTNSNFVSSKRIEELKGLEGINYDLCKLIRLCEELNIAYNNEAYFSTAMLVRSILDHVPPIFQLNTFSEVSSQYGSKSLKKSLQYLQNSSRNISDSFLHQPIRRNESLPKNTQVEFRSDLDVLLGEIFRILK</sequence>
<protein>
    <submittedName>
        <fullName evidence="1">Uncharacterized protein</fullName>
    </submittedName>
</protein>
<evidence type="ECO:0000313" key="1">
    <source>
        <dbReference type="EMBL" id="MDN0015636.1"/>
    </source>
</evidence>
<proteinExistence type="predicted"/>
<name>A0ABT7WSG6_9GAMM</name>
<dbReference type="EMBL" id="JAUDZE010000009">
    <property type="protein sequence ID" value="MDN0015636.1"/>
    <property type="molecule type" value="Genomic_DNA"/>
</dbReference>
<accession>A0ABT7WSG6</accession>
<evidence type="ECO:0000313" key="2">
    <source>
        <dbReference type="Proteomes" id="UP001168524"/>
    </source>
</evidence>
<reference evidence="1" key="1">
    <citation type="submission" date="2023-06" db="EMBL/GenBank/DDBJ databases">
        <title>Two novel species of Acinetobacter isolated from motorbike repairing workshop in Vietnam.</title>
        <authorList>
            <person name="Le N.T.T."/>
        </authorList>
    </citation>
    <scope>NUCLEOTIDE SEQUENCE</scope>
    <source>
        <strain evidence="1">VNH17</strain>
    </source>
</reference>
<comment type="caution">
    <text evidence="1">The sequence shown here is derived from an EMBL/GenBank/DDBJ whole genome shotgun (WGS) entry which is preliminary data.</text>
</comment>
<dbReference type="Proteomes" id="UP001168524">
    <property type="component" value="Unassembled WGS sequence"/>
</dbReference>
<gene>
    <name evidence="1" type="ORF">QTA56_15550</name>
</gene>
<dbReference type="RefSeq" id="WP_267981898.1">
    <property type="nucleotide sequence ID" value="NZ_JAPQKF010000009.1"/>
</dbReference>
<keyword evidence="2" id="KW-1185">Reference proteome</keyword>
<organism evidence="1 2">
    <name type="scientific">Acinetobacter thutiue</name>
    <dbReference type="NCBI Taxonomy" id="2998078"/>
    <lineage>
        <taxon>Bacteria</taxon>
        <taxon>Pseudomonadati</taxon>
        <taxon>Pseudomonadota</taxon>
        <taxon>Gammaproteobacteria</taxon>
        <taxon>Moraxellales</taxon>
        <taxon>Moraxellaceae</taxon>
        <taxon>Acinetobacter</taxon>
    </lineage>
</organism>